<evidence type="ECO:0000313" key="2">
    <source>
        <dbReference type="Proteomes" id="UP000192761"/>
    </source>
</evidence>
<dbReference type="EMBL" id="FWXD01000016">
    <property type="protein sequence ID" value="SMC27283.1"/>
    <property type="molecule type" value="Genomic_DNA"/>
</dbReference>
<sequence length="168" mass="18893">MTRLHQFALALTMLLLLAAATPGVLWLYAGRGLSDVPDSVHDEVATAVRGAFFRQAFVNDYIEEDLLPQAKRVKAKPLADRLLFDREILKRFALDNYVAVYFLEDVVGTDDAALYAHLRAYQLSDAYDALPLQQRQRVDNWTDLLSEQTTPRALEIRHAPTPPASAPK</sequence>
<dbReference type="AlphaFoldDB" id="A0A1W1XTJ2"/>
<organism evidence="1 2">
    <name type="scientific">Andreprevotia lacus DSM 23236</name>
    <dbReference type="NCBI Taxonomy" id="1121001"/>
    <lineage>
        <taxon>Bacteria</taxon>
        <taxon>Pseudomonadati</taxon>
        <taxon>Pseudomonadota</taxon>
        <taxon>Betaproteobacteria</taxon>
        <taxon>Neisseriales</taxon>
        <taxon>Chitinibacteraceae</taxon>
        <taxon>Andreprevotia</taxon>
    </lineage>
</organism>
<accession>A0A1W1XTJ2</accession>
<reference evidence="1 2" key="1">
    <citation type="submission" date="2017-04" db="EMBL/GenBank/DDBJ databases">
        <authorList>
            <person name="Afonso C.L."/>
            <person name="Miller P.J."/>
            <person name="Scott M.A."/>
            <person name="Spackman E."/>
            <person name="Goraichik I."/>
            <person name="Dimitrov K.M."/>
            <person name="Suarez D.L."/>
            <person name="Swayne D.E."/>
        </authorList>
    </citation>
    <scope>NUCLEOTIDE SEQUENCE [LARGE SCALE GENOMIC DNA]</scope>
    <source>
        <strain evidence="1 2">DSM 23236</strain>
    </source>
</reference>
<dbReference type="RefSeq" id="WP_084091417.1">
    <property type="nucleotide sequence ID" value="NZ_FWXD01000016.1"/>
</dbReference>
<gene>
    <name evidence="1" type="ORF">SAMN02745857_02785</name>
</gene>
<name>A0A1W1XTJ2_9NEIS</name>
<proteinExistence type="predicted"/>
<dbReference type="Proteomes" id="UP000192761">
    <property type="component" value="Unassembled WGS sequence"/>
</dbReference>
<keyword evidence="2" id="KW-1185">Reference proteome</keyword>
<dbReference type="STRING" id="1121001.SAMN02745857_02785"/>
<evidence type="ECO:0000313" key="1">
    <source>
        <dbReference type="EMBL" id="SMC27283.1"/>
    </source>
</evidence>
<protein>
    <submittedName>
        <fullName evidence="1">Uncharacterized protein</fullName>
    </submittedName>
</protein>